<feature type="signal peptide" evidence="1">
    <location>
        <begin position="1"/>
        <end position="24"/>
    </location>
</feature>
<reference evidence="2 3" key="1">
    <citation type="submission" date="2016-10" db="EMBL/GenBank/DDBJ databases">
        <authorList>
            <person name="Varghese N."/>
            <person name="Submissions S."/>
        </authorList>
    </citation>
    <scope>NUCLEOTIDE SEQUENCE [LARGE SCALE GENOMIC DNA]</scope>
    <source>
        <strain evidence="2 3">CGMCC 1.6497</strain>
    </source>
</reference>
<keyword evidence="3" id="KW-1185">Reference proteome</keyword>
<evidence type="ECO:0000313" key="2">
    <source>
        <dbReference type="EMBL" id="SDP65570.1"/>
    </source>
</evidence>
<protein>
    <submittedName>
        <fullName evidence="2">Uncharacterized protein</fullName>
    </submittedName>
</protein>
<feature type="chain" id="PRO_5047276478" evidence="1">
    <location>
        <begin position="25"/>
        <end position="129"/>
    </location>
</feature>
<dbReference type="RefSeq" id="WP_090230777.1">
    <property type="nucleotide sequence ID" value="NZ_FNJC01000007.1"/>
</dbReference>
<sequence length="129" mass="14071">MARTGTKSAIVCLTLFVGAANATADMDIVSKARMAAVEGDHVTCAKLADEARKRPGADGRIHHLYATCQAFAADIKHSKLSKEEYVAEIQKAIDAYQLLLRTPGLLPHIEERASVEFVIEQLQKRINAP</sequence>
<evidence type="ECO:0000313" key="3">
    <source>
        <dbReference type="Proteomes" id="UP000198795"/>
    </source>
</evidence>
<keyword evidence="1" id="KW-0732">Signal</keyword>
<dbReference type="Proteomes" id="UP000198795">
    <property type="component" value="Unassembled WGS sequence"/>
</dbReference>
<comment type="caution">
    <text evidence="2">The sequence shown here is derived from an EMBL/GenBank/DDBJ whole genome shotgun (WGS) entry which is preliminary data.</text>
</comment>
<dbReference type="EMBL" id="FNJC01000007">
    <property type="protein sequence ID" value="SDP65570.1"/>
    <property type="molecule type" value="Genomic_DNA"/>
</dbReference>
<proteinExistence type="predicted"/>
<evidence type="ECO:0000256" key="1">
    <source>
        <dbReference type="SAM" id="SignalP"/>
    </source>
</evidence>
<gene>
    <name evidence="2" type="ORF">SAMN04488061_3627</name>
</gene>
<accession>A0A1H0UHL0</accession>
<name>A0A1H0UHL0_9HYPH</name>
<organism evidence="2 3">
    <name type="scientific">Filomicrobium insigne</name>
    <dbReference type="NCBI Taxonomy" id="418854"/>
    <lineage>
        <taxon>Bacteria</taxon>
        <taxon>Pseudomonadati</taxon>
        <taxon>Pseudomonadota</taxon>
        <taxon>Alphaproteobacteria</taxon>
        <taxon>Hyphomicrobiales</taxon>
        <taxon>Hyphomicrobiaceae</taxon>
        <taxon>Filomicrobium</taxon>
    </lineage>
</organism>